<dbReference type="EMBL" id="LRBG01000004">
    <property type="protein sequence ID" value="KXU89896.1"/>
    <property type="molecule type" value="Genomic_DNA"/>
</dbReference>
<gene>
    <name evidence="1" type="ORF">CI15_06855</name>
</gene>
<comment type="caution">
    <text evidence="1">The sequence shown here is derived from an EMBL/GenBank/DDBJ whole genome shotgun (WGS) entry which is preliminary data.</text>
</comment>
<organism evidence="1 2">
    <name type="scientific">Paraburkholderia monticola</name>
    <dbReference type="NCBI Taxonomy" id="1399968"/>
    <lineage>
        <taxon>Bacteria</taxon>
        <taxon>Pseudomonadati</taxon>
        <taxon>Pseudomonadota</taxon>
        <taxon>Betaproteobacteria</taxon>
        <taxon>Burkholderiales</taxon>
        <taxon>Burkholderiaceae</taxon>
        <taxon>Paraburkholderia</taxon>
    </lineage>
</organism>
<keyword evidence="2" id="KW-1185">Reference proteome</keyword>
<accession>A0A149PY69</accession>
<dbReference type="Proteomes" id="UP000075613">
    <property type="component" value="Unassembled WGS sequence"/>
</dbReference>
<reference evidence="1 2" key="1">
    <citation type="journal article" date="2015" name="Int. J. Syst. Evol. Microbiol.">
        <title>Burkholderia monticola sp. nov., isolated from mountain soil.</title>
        <authorList>
            <person name="Baek I."/>
            <person name="Seo B."/>
            <person name="Lee I."/>
            <person name="Yi H."/>
            <person name="Chun J."/>
        </authorList>
    </citation>
    <scope>NUCLEOTIDE SEQUENCE [LARGE SCALE GENOMIC DNA]</scope>
    <source>
        <strain evidence="1 2">JC2948</strain>
    </source>
</reference>
<dbReference type="STRING" id="1399968.CI15_06855"/>
<sequence length="106" mass="11555">MARERFESLFPLCGALESAKKGRLTRRFALFPLRCARPMISASDDVMKIIINPAGGDIKNVSCQNDPIDTGAARLHAGFRAGFRADLRASVSDPRGAAAAHFIRLR</sequence>
<evidence type="ECO:0000313" key="1">
    <source>
        <dbReference type="EMBL" id="KXU89896.1"/>
    </source>
</evidence>
<dbReference type="AlphaFoldDB" id="A0A149PY69"/>
<protein>
    <submittedName>
        <fullName evidence="1">Uncharacterized protein</fullName>
    </submittedName>
</protein>
<proteinExistence type="predicted"/>
<name>A0A149PY69_9BURK</name>
<evidence type="ECO:0000313" key="2">
    <source>
        <dbReference type="Proteomes" id="UP000075613"/>
    </source>
</evidence>